<dbReference type="InterPro" id="IPR018445">
    <property type="entry name" value="Put_Phosphate_transp_reg"/>
</dbReference>
<evidence type="ECO:0000256" key="1">
    <source>
        <dbReference type="ARBA" id="ARBA00008591"/>
    </source>
</evidence>
<dbReference type="Gene3D" id="1.20.58.220">
    <property type="entry name" value="Phosphate transport system protein phou homolog 2, domain 2"/>
    <property type="match status" value="1"/>
</dbReference>
<proteinExistence type="inferred from homology"/>
<dbReference type="InterPro" id="IPR052912">
    <property type="entry name" value="UPF0111_domain"/>
</dbReference>
<comment type="similarity">
    <text evidence="1">Belongs to the UPF0111 family.</text>
</comment>
<dbReference type="GeneID" id="93221614"/>
<evidence type="ECO:0000313" key="2">
    <source>
        <dbReference type="EMBL" id="QIH23944.1"/>
    </source>
</evidence>
<protein>
    <submittedName>
        <fullName evidence="2">DUF47 family protein</fullName>
    </submittedName>
</protein>
<dbReference type="Proteomes" id="UP000501676">
    <property type="component" value="Chromosome"/>
</dbReference>
<organism evidence="2 3">
    <name type="scientific">Lactobacillus iners</name>
    <dbReference type="NCBI Taxonomy" id="147802"/>
    <lineage>
        <taxon>Bacteria</taxon>
        <taxon>Bacillati</taxon>
        <taxon>Bacillota</taxon>
        <taxon>Bacilli</taxon>
        <taxon>Lactobacillales</taxon>
        <taxon>Lactobacillaceae</taxon>
        <taxon>Lactobacillus</taxon>
    </lineage>
</organism>
<dbReference type="RefSeq" id="WP_006732283.1">
    <property type="nucleotide sequence ID" value="NZ_CP049225.1"/>
</dbReference>
<accession>A0A6G7B9V4</accession>
<name>A0A6G7B9V4_9LACO</name>
<reference evidence="2 3" key="1">
    <citation type="submission" date="2020-02" db="EMBL/GenBank/DDBJ databases">
        <title>Complete genome sequences of six Lactobacillus iners strains isolated from the human vagina.</title>
        <authorList>
            <person name="France M.T."/>
            <person name="Rutt L."/>
            <person name="Narina S."/>
            <person name="Arbaugh S."/>
            <person name="Humphrys M.S."/>
            <person name="Ma B."/>
            <person name="Hayward M.R."/>
            <person name="Relman D."/>
            <person name="Kwon D.S."/>
            <person name="Ravel J."/>
        </authorList>
    </citation>
    <scope>NUCLEOTIDE SEQUENCE [LARGE SCALE GENOMIC DNA]</scope>
    <source>
        <strain evidence="2 3">C0210C1</strain>
    </source>
</reference>
<sequence length="207" mass="23952">MARVKDSYYFETFVECADYSLQAAKLLKEIMTDYDSTMIGENTKKIHFIEHQGDQVKHNLTKVLARAFITPFDREDIAELSQKIDTMTDSIESVGMRLYTNNIKKIRPDALPVISLLINAVEDVKTLLKEMPNFKRNTAFKDLIIRVNSVEEEADKLFIENMHRLSVEESDPMKVLMWRDIYNALERSVDACEYVADTVEMVVLKNS</sequence>
<dbReference type="Pfam" id="PF01865">
    <property type="entry name" value="PhoU_div"/>
    <property type="match status" value="1"/>
</dbReference>
<dbReference type="PANTHER" id="PTHR37298:SF1">
    <property type="entry name" value="UPF0111 PROTEIN YKAA"/>
    <property type="match status" value="1"/>
</dbReference>
<evidence type="ECO:0000313" key="3">
    <source>
        <dbReference type="Proteomes" id="UP000501676"/>
    </source>
</evidence>
<dbReference type="PANTHER" id="PTHR37298">
    <property type="entry name" value="UPF0111 PROTEIN YKAA"/>
    <property type="match status" value="1"/>
</dbReference>
<dbReference type="AlphaFoldDB" id="A0A6G7B9V4"/>
<dbReference type="InterPro" id="IPR038078">
    <property type="entry name" value="PhoU-like_sf"/>
</dbReference>
<dbReference type="EMBL" id="CP049228">
    <property type="protein sequence ID" value="QIH23944.1"/>
    <property type="molecule type" value="Genomic_DNA"/>
</dbReference>
<gene>
    <name evidence="2" type="ORF">G6Z83_04415</name>
</gene>